<reference evidence="3 4" key="1">
    <citation type="submission" date="2016-10" db="EMBL/GenBank/DDBJ databases">
        <authorList>
            <person name="de Groot N.N."/>
        </authorList>
    </citation>
    <scope>NUCLEOTIDE SEQUENCE [LARGE SCALE GENOMIC DNA]</scope>
    <source>
        <strain evidence="3 4">GAS232</strain>
    </source>
</reference>
<feature type="transmembrane region" description="Helical" evidence="2">
    <location>
        <begin position="749"/>
        <end position="772"/>
    </location>
</feature>
<evidence type="ECO:0000256" key="2">
    <source>
        <dbReference type="SAM" id="Phobius"/>
    </source>
</evidence>
<feature type="region of interest" description="Disordered" evidence="1">
    <location>
        <begin position="24"/>
        <end position="47"/>
    </location>
</feature>
<keyword evidence="2" id="KW-1133">Transmembrane helix</keyword>
<feature type="compositionally biased region" description="Low complexity" evidence="1">
    <location>
        <begin position="362"/>
        <end position="373"/>
    </location>
</feature>
<feature type="region of interest" description="Disordered" evidence="1">
    <location>
        <begin position="66"/>
        <end position="108"/>
    </location>
</feature>
<feature type="compositionally biased region" description="Polar residues" evidence="1">
    <location>
        <begin position="164"/>
        <end position="174"/>
    </location>
</feature>
<protein>
    <submittedName>
        <fullName evidence="3">Uncharacterized protein</fullName>
    </submittedName>
</protein>
<evidence type="ECO:0000313" key="4">
    <source>
        <dbReference type="Proteomes" id="UP000182427"/>
    </source>
</evidence>
<feature type="transmembrane region" description="Helical" evidence="2">
    <location>
        <begin position="832"/>
        <end position="854"/>
    </location>
</feature>
<dbReference type="Proteomes" id="UP000182427">
    <property type="component" value="Chromosome I"/>
</dbReference>
<accession>A0A1G7J9W3</accession>
<proteinExistence type="predicted"/>
<feature type="compositionally biased region" description="Polar residues" evidence="1">
    <location>
        <begin position="1102"/>
        <end position="1117"/>
    </location>
</feature>
<gene>
    <name evidence="3" type="ORF">SAMN05444167_1740</name>
</gene>
<organism evidence="3 4">
    <name type="scientific">Terriglobus roseus</name>
    <dbReference type="NCBI Taxonomy" id="392734"/>
    <lineage>
        <taxon>Bacteria</taxon>
        <taxon>Pseudomonadati</taxon>
        <taxon>Acidobacteriota</taxon>
        <taxon>Terriglobia</taxon>
        <taxon>Terriglobales</taxon>
        <taxon>Acidobacteriaceae</taxon>
        <taxon>Terriglobus</taxon>
    </lineage>
</organism>
<dbReference type="EMBL" id="LT629690">
    <property type="protein sequence ID" value="SDF21666.1"/>
    <property type="molecule type" value="Genomic_DNA"/>
</dbReference>
<sequence>MGKLTGSLTVALTLVAGILLQTGHKSTSGPTHSNTSSTPHAGQAAKGEGPWVASCRYWAAVGNADTHSQQTNETGTAPSETAGGCESEDDTTGWNIPSPTKTSDDSANELPADITSMIAVVPDPIHSGLALDFDRTLESILLAAADSHYLSSYYWLPWQQRASSTESDQSTDPPHSNPQRERQPGLVVLRYVPEPREWPSQTVKSDVAKSARNKYSWGSYRKVVYLFLVAETPSLGINGEQLQNALHYDQYLQKSYGAHLSVQRTENVLSVIGPSYSGTAASLYAGLSSGLLALGNPKLSITGVTSTAIASHELDPAEEGVYRSFGENTGFEQDRFLEAVFRSGFDLGRVAILSESGTVYGSSTEEAPAAPSSNQTKCPPGGRGCYRKDDEPLTGADAILSLRFPRELSLLRNASASDEKSSPATPTPYLGLSLKGDAADDTVERFSKTQTPLSIEAQLMAIANQLRSARTQFVLISASNILDDLFLAEFLHRACPDARLVMSSGGDLLFEREGENASYVGSISISPYLLSSLDSAHRNGWMHSDYHSESIYNAATFAFRGTAAKPGFALSGYSKQAPQTNSNGLSKTHIPLWASVVGTDSYYPLAVLNWCSSDDTSLLPSISTDKISAPKLTLCSEADALKGNNKGETQPSNKSLHDSLDATSEIVPALSWHIFVGFLCFVCIAHTVGLLVADLWSPFSRDLAIDQNDLPNRRAVYINIGGSVLASLSVVTSYPLLRVNDYFRVPASSYWEAIALLLGAVLVVVSTAWKTWRYFYRPKCKPYCFFNCVSVIAFFGIVAAWGRICRSDTLYGYPSFSGLYHSVRCLQPFSGVSPLCPVALVLAAWYLWAVYQVARLRFSHIHRPRLPRLIPGSHSKNDVYPLFVPDDVLEACGRPRSCCLYSDITCLLITRELLSRVTREMSSTQGTSADHNNPATGRWLDILLGAVYVALFVFCLFLFRIHSLDSFVFRPLVVKWGPTMYEALLKALFFPLLMVAFAGWLRTLCIWAALNRGLLEPLERMPIRFAFDGYKSGGWMSMLRQKGLHIRWRDMSRSTEAIRQIVHHPDLANNPELFGELSTKYQSIDHEIRTLMEHIHAGRGTAASTENPAAKASTSAPCPSEQLWDMPADNKDVCSIFHIESGYADFATSLIRHYLADRWEQRIGPLERQAATTADDKEATAPRQNTSPSLEHLAEDFIVIRYVALIRSVLLNMRYQMLTVGTTFVLALVAWNSFPFEPHAFMDWGFTLLLGALSIGFISVFAQMHRSAILSRITDTTPNELGWDFYLRLITFGAVPVLTWIAYEFPQIGGTLYRALQPSFQALN</sequence>
<name>A0A1G7J9W3_9BACT</name>
<feature type="compositionally biased region" description="Polar residues" evidence="1">
    <location>
        <begin position="24"/>
        <end position="40"/>
    </location>
</feature>
<feature type="region of interest" description="Disordered" evidence="1">
    <location>
        <begin position="164"/>
        <end position="185"/>
    </location>
</feature>
<feature type="transmembrane region" description="Helical" evidence="2">
    <location>
        <begin position="784"/>
        <end position="804"/>
    </location>
</feature>
<evidence type="ECO:0000313" key="3">
    <source>
        <dbReference type="EMBL" id="SDF21666.1"/>
    </source>
</evidence>
<feature type="transmembrane region" description="Helical" evidence="2">
    <location>
        <begin position="716"/>
        <end position="737"/>
    </location>
</feature>
<feature type="transmembrane region" description="Helical" evidence="2">
    <location>
        <begin position="672"/>
        <end position="696"/>
    </location>
</feature>
<keyword evidence="4" id="KW-1185">Reference proteome</keyword>
<feature type="transmembrane region" description="Helical" evidence="2">
    <location>
        <begin position="1285"/>
        <end position="1303"/>
    </location>
</feature>
<keyword evidence="2" id="KW-0472">Membrane</keyword>
<feature type="transmembrane region" description="Helical" evidence="2">
    <location>
        <begin position="1215"/>
        <end position="1234"/>
    </location>
</feature>
<keyword evidence="2" id="KW-0812">Transmembrane</keyword>
<feature type="region of interest" description="Disordered" evidence="1">
    <location>
        <begin position="1099"/>
        <end position="1122"/>
    </location>
</feature>
<feature type="region of interest" description="Disordered" evidence="1">
    <location>
        <begin position="361"/>
        <end position="389"/>
    </location>
</feature>
<evidence type="ECO:0000256" key="1">
    <source>
        <dbReference type="SAM" id="MobiDB-lite"/>
    </source>
</evidence>
<feature type="compositionally biased region" description="Polar residues" evidence="1">
    <location>
        <begin position="92"/>
        <end position="101"/>
    </location>
</feature>
<feature type="transmembrane region" description="Helical" evidence="2">
    <location>
        <begin position="942"/>
        <end position="963"/>
    </location>
</feature>
<feature type="transmembrane region" description="Helical" evidence="2">
    <location>
        <begin position="1246"/>
        <end position="1264"/>
    </location>
</feature>
<feature type="compositionally biased region" description="Polar residues" evidence="1">
    <location>
        <begin position="66"/>
        <end position="79"/>
    </location>
</feature>
<feature type="transmembrane region" description="Helical" evidence="2">
    <location>
        <begin position="983"/>
        <end position="1010"/>
    </location>
</feature>